<dbReference type="AlphaFoldDB" id="A0A8J3VEJ0"/>
<name>A0A8J3VEJ0_9ACTN</name>
<dbReference type="EMBL" id="BONY01000005">
    <property type="protein sequence ID" value="GIH03058.1"/>
    <property type="molecule type" value="Genomic_DNA"/>
</dbReference>
<evidence type="ECO:0000313" key="2">
    <source>
        <dbReference type="Proteomes" id="UP000612899"/>
    </source>
</evidence>
<protein>
    <submittedName>
        <fullName evidence="1">Uncharacterized protein</fullName>
    </submittedName>
</protein>
<sequence length="80" mass="8220">MSPDIELFIVLTAACAPESEHGWAAVQVEPVPVGEAKRVVVAAEASGIWIISAAAVANAVALNPASLRRAEGDRDMGAPQ</sequence>
<comment type="caution">
    <text evidence="1">The sequence shown here is derived from an EMBL/GenBank/DDBJ whole genome shotgun (WGS) entry which is preliminary data.</text>
</comment>
<dbReference type="Proteomes" id="UP000612899">
    <property type="component" value="Unassembled WGS sequence"/>
</dbReference>
<organism evidence="1 2">
    <name type="scientific">Rhizocola hellebori</name>
    <dbReference type="NCBI Taxonomy" id="1392758"/>
    <lineage>
        <taxon>Bacteria</taxon>
        <taxon>Bacillati</taxon>
        <taxon>Actinomycetota</taxon>
        <taxon>Actinomycetes</taxon>
        <taxon>Micromonosporales</taxon>
        <taxon>Micromonosporaceae</taxon>
        <taxon>Rhizocola</taxon>
    </lineage>
</organism>
<evidence type="ECO:0000313" key="1">
    <source>
        <dbReference type="EMBL" id="GIH03058.1"/>
    </source>
</evidence>
<proteinExistence type="predicted"/>
<accession>A0A8J3VEJ0</accession>
<reference evidence="1" key="1">
    <citation type="submission" date="2021-01" db="EMBL/GenBank/DDBJ databases">
        <title>Whole genome shotgun sequence of Rhizocola hellebori NBRC 109834.</title>
        <authorList>
            <person name="Komaki H."/>
            <person name="Tamura T."/>
        </authorList>
    </citation>
    <scope>NUCLEOTIDE SEQUENCE</scope>
    <source>
        <strain evidence="1">NBRC 109834</strain>
    </source>
</reference>
<keyword evidence="2" id="KW-1185">Reference proteome</keyword>
<gene>
    <name evidence="1" type="ORF">Rhe02_11250</name>
</gene>